<dbReference type="Proteomes" id="UP000620156">
    <property type="component" value="Unassembled WGS sequence"/>
</dbReference>
<feature type="compositionally biased region" description="Basic residues" evidence="1">
    <location>
        <begin position="34"/>
        <end position="50"/>
    </location>
</feature>
<evidence type="ECO:0000313" key="2">
    <source>
        <dbReference type="EMBL" id="GGQ42825.1"/>
    </source>
</evidence>
<evidence type="ECO:0000313" key="3">
    <source>
        <dbReference type="Proteomes" id="UP000620156"/>
    </source>
</evidence>
<dbReference type="EMBL" id="BMQK01000001">
    <property type="protein sequence ID" value="GGQ42825.1"/>
    <property type="molecule type" value="Genomic_DNA"/>
</dbReference>
<evidence type="ECO:0000256" key="1">
    <source>
        <dbReference type="SAM" id="MobiDB-lite"/>
    </source>
</evidence>
<feature type="compositionally biased region" description="Polar residues" evidence="1">
    <location>
        <begin position="121"/>
        <end position="138"/>
    </location>
</feature>
<comment type="caution">
    <text evidence="2">The sequence shown here is derived from an EMBL/GenBank/DDBJ whole genome shotgun (WGS) entry which is preliminary data.</text>
</comment>
<accession>A0A918ENI5</accession>
<name>A0A918ENI5_9ACTN</name>
<sequence length="138" mass="14865">MFSSFSDVHLLARPPLRGGSAGQGWEKCYVPGKKSARTRRREPRPNHRRSPPSDNHWSRLTHITHNLPDRLCHGAETPLSEEPAPLPPSLPGGEPENPLTRLAGGVRDIGPSVADRGAFSPTPQGGSLLSSNGQITGR</sequence>
<dbReference type="AlphaFoldDB" id="A0A918ENI5"/>
<feature type="region of interest" description="Disordered" evidence="1">
    <location>
        <begin position="1"/>
        <end position="138"/>
    </location>
</feature>
<keyword evidence="3" id="KW-1185">Reference proteome</keyword>
<gene>
    <name evidence="2" type="ORF">GCM10010145_09800</name>
</gene>
<proteinExistence type="predicted"/>
<reference evidence="2" key="1">
    <citation type="journal article" date="2014" name="Int. J. Syst. Evol. Microbiol.">
        <title>Complete genome sequence of Corynebacterium casei LMG S-19264T (=DSM 44701T), isolated from a smear-ripened cheese.</title>
        <authorList>
            <consortium name="US DOE Joint Genome Institute (JGI-PGF)"/>
            <person name="Walter F."/>
            <person name="Albersmeier A."/>
            <person name="Kalinowski J."/>
            <person name="Ruckert C."/>
        </authorList>
    </citation>
    <scope>NUCLEOTIDE SEQUENCE</scope>
    <source>
        <strain evidence="2">JCM 3131</strain>
    </source>
</reference>
<organism evidence="2 3">
    <name type="scientific">Streptomyces ruber</name>
    <dbReference type="NCBI Taxonomy" id="83378"/>
    <lineage>
        <taxon>Bacteria</taxon>
        <taxon>Bacillati</taxon>
        <taxon>Actinomycetota</taxon>
        <taxon>Actinomycetes</taxon>
        <taxon>Kitasatosporales</taxon>
        <taxon>Streptomycetaceae</taxon>
        <taxon>Streptomyces</taxon>
    </lineage>
</organism>
<protein>
    <submittedName>
        <fullName evidence="2">Uncharacterized protein</fullName>
    </submittedName>
</protein>
<reference evidence="2" key="2">
    <citation type="submission" date="2020-09" db="EMBL/GenBank/DDBJ databases">
        <authorList>
            <person name="Sun Q."/>
            <person name="Ohkuma M."/>
        </authorList>
    </citation>
    <scope>NUCLEOTIDE SEQUENCE</scope>
    <source>
        <strain evidence="2">JCM 3131</strain>
    </source>
</reference>